<accession>A0AA88HE43</accession>
<proteinExistence type="predicted"/>
<evidence type="ECO:0000313" key="1">
    <source>
        <dbReference type="EMBL" id="KAK2705771.1"/>
    </source>
</evidence>
<evidence type="ECO:0000313" key="2">
    <source>
        <dbReference type="Proteomes" id="UP001187531"/>
    </source>
</evidence>
<sequence>MCGGHSGNVLHIRKCQKMKVKDKLQVFSTVSEEARLVDCPIWCADGRKYRLHQFKPGSSLELWPLHTSVPRL</sequence>
<dbReference type="Proteomes" id="UP001187531">
    <property type="component" value="Unassembled WGS sequence"/>
</dbReference>
<dbReference type="EMBL" id="JAVRJZ010000020">
    <property type="protein sequence ID" value="KAK2705771.1"/>
    <property type="molecule type" value="Genomic_DNA"/>
</dbReference>
<dbReference type="AlphaFoldDB" id="A0AA88HE43"/>
<keyword evidence="2" id="KW-1185">Reference proteome</keyword>
<name>A0AA88HE43_ARTSF</name>
<gene>
    <name evidence="1" type="ORF">QYM36_015962</name>
</gene>
<comment type="caution">
    <text evidence="1">The sequence shown here is derived from an EMBL/GenBank/DDBJ whole genome shotgun (WGS) entry which is preliminary data.</text>
</comment>
<protein>
    <submittedName>
        <fullName evidence="1">Uncharacterized protein</fullName>
    </submittedName>
</protein>
<organism evidence="1 2">
    <name type="scientific">Artemia franciscana</name>
    <name type="common">Brine shrimp</name>
    <name type="synonym">Artemia sanfranciscana</name>
    <dbReference type="NCBI Taxonomy" id="6661"/>
    <lineage>
        <taxon>Eukaryota</taxon>
        <taxon>Metazoa</taxon>
        <taxon>Ecdysozoa</taxon>
        <taxon>Arthropoda</taxon>
        <taxon>Crustacea</taxon>
        <taxon>Branchiopoda</taxon>
        <taxon>Anostraca</taxon>
        <taxon>Artemiidae</taxon>
        <taxon>Artemia</taxon>
    </lineage>
</organism>
<reference evidence="1" key="1">
    <citation type="submission" date="2023-07" db="EMBL/GenBank/DDBJ databases">
        <title>Chromosome-level genome assembly of Artemia franciscana.</title>
        <authorList>
            <person name="Jo E."/>
        </authorList>
    </citation>
    <scope>NUCLEOTIDE SEQUENCE</scope>
    <source>
        <tissue evidence="1">Whole body</tissue>
    </source>
</reference>